<keyword evidence="3 7" id="KW-0808">Transferase</keyword>
<dbReference type="CDD" id="cd06852">
    <property type="entry name" value="GT_MraY"/>
    <property type="match status" value="1"/>
</dbReference>
<feature type="transmembrane region" description="Helical" evidence="7">
    <location>
        <begin position="150"/>
        <end position="166"/>
    </location>
</feature>
<organism evidence="10 11">
    <name type="scientific">Butyrivibrio hungatei</name>
    <dbReference type="NCBI Taxonomy" id="185008"/>
    <lineage>
        <taxon>Bacteria</taxon>
        <taxon>Bacillati</taxon>
        <taxon>Bacillota</taxon>
        <taxon>Clostridia</taxon>
        <taxon>Lachnospirales</taxon>
        <taxon>Lachnospiraceae</taxon>
        <taxon>Butyrivibrio</taxon>
    </lineage>
</organism>
<dbReference type="NCBIfam" id="TIGR00445">
    <property type="entry name" value="mraY"/>
    <property type="match status" value="1"/>
</dbReference>
<dbReference type="Pfam" id="PF10555">
    <property type="entry name" value="MraY_sig1"/>
    <property type="match status" value="1"/>
</dbReference>
<dbReference type="GO" id="GO:0071555">
    <property type="term" value="P:cell wall organization"/>
    <property type="evidence" value="ECO:0007669"/>
    <property type="project" value="UniProtKB-KW"/>
</dbReference>
<keyword evidence="7" id="KW-0131">Cell cycle</keyword>
<protein>
    <recommendedName>
        <fullName evidence="7 8">Phospho-N-acetylmuramoyl-pentapeptide-transferase</fullName>
        <ecNumber evidence="7 8">2.7.8.13</ecNumber>
    </recommendedName>
    <alternativeName>
        <fullName evidence="7">UDP-MurNAc-pentapeptide phosphotransferase</fullName>
    </alternativeName>
</protein>
<dbReference type="GO" id="GO:0046872">
    <property type="term" value="F:metal ion binding"/>
    <property type="evidence" value="ECO:0007669"/>
    <property type="project" value="UniProtKB-KW"/>
</dbReference>
<dbReference type="GO" id="GO:0051301">
    <property type="term" value="P:cell division"/>
    <property type="evidence" value="ECO:0007669"/>
    <property type="project" value="UniProtKB-KW"/>
</dbReference>
<dbReference type="PROSITE" id="PS01347">
    <property type="entry name" value="MRAY_1"/>
    <property type="match status" value="1"/>
</dbReference>
<feature type="transmembrane region" description="Helical" evidence="7">
    <location>
        <begin position="259"/>
        <end position="276"/>
    </location>
</feature>
<dbReference type="GO" id="GO:0051992">
    <property type="term" value="F:UDP-N-acetylmuramoyl-L-alanyl-D-glutamyl-meso-2,6-diaminopimelyl-D-alanyl-D-alanine:undecaprenyl-phosphate transferase activity"/>
    <property type="evidence" value="ECO:0007669"/>
    <property type="project" value="RHEA"/>
</dbReference>
<evidence type="ECO:0000256" key="2">
    <source>
        <dbReference type="ARBA" id="ARBA00005583"/>
    </source>
</evidence>
<feature type="transmembrane region" description="Helical" evidence="7">
    <location>
        <begin position="204"/>
        <end position="222"/>
    </location>
</feature>
<comment type="catalytic activity">
    <reaction evidence="7">
        <text>UDP-N-acetyl-alpha-D-muramoyl-L-alanyl-gamma-D-glutamyl-meso-2,6-diaminopimeloyl-D-alanyl-D-alanine + di-trans,octa-cis-undecaprenyl phosphate = di-trans,octa-cis-undecaprenyl diphospho-N-acetyl-alpha-D-muramoyl-L-alanyl-D-glutamyl-meso-2,6-diaminopimeloyl-D-alanyl-D-alanine + UMP</text>
        <dbReference type="Rhea" id="RHEA:28386"/>
        <dbReference type="ChEBI" id="CHEBI:57865"/>
        <dbReference type="ChEBI" id="CHEBI:60392"/>
        <dbReference type="ChEBI" id="CHEBI:61386"/>
        <dbReference type="ChEBI" id="CHEBI:61387"/>
        <dbReference type="EC" id="2.7.8.13"/>
    </reaction>
</comment>
<dbReference type="RefSeq" id="WP_071176412.1">
    <property type="nucleotide sequence ID" value="NZ_CP017831.1"/>
</dbReference>
<gene>
    <name evidence="7" type="primary">mraY</name>
    <name evidence="10" type="ORF">bhn_I1714</name>
</gene>
<dbReference type="EC" id="2.7.8.13" evidence="7 8"/>
<feature type="binding site" evidence="9">
    <location>
        <position position="170"/>
    </location>
    <ligand>
        <name>Mg(2+)</name>
        <dbReference type="ChEBI" id="CHEBI:18420"/>
    </ligand>
</feature>
<comment type="similarity">
    <text evidence="2 7">Belongs to the glycosyltransferase 4 family. MraY subfamily.</text>
</comment>
<dbReference type="HAMAP" id="MF_00038">
    <property type="entry name" value="MraY"/>
    <property type="match status" value="1"/>
</dbReference>
<evidence type="ECO:0000256" key="1">
    <source>
        <dbReference type="ARBA" id="ARBA00004141"/>
    </source>
</evidence>
<feature type="transmembrane region" description="Helical" evidence="7">
    <location>
        <begin position="111"/>
        <end position="130"/>
    </location>
</feature>
<dbReference type="OrthoDB" id="9805475at2"/>
<keyword evidence="7 9" id="KW-0460">Magnesium</keyword>
<keyword evidence="7" id="KW-0961">Cell wall biogenesis/degradation</keyword>
<dbReference type="InterPro" id="IPR000715">
    <property type="entry name" value="Glycosyl_transferase_4"/>
</dbReference>
<keyword evidence="5 7" id="KW-1133">Transmembrane helix</keyword>
<dbReference type="EMBL" id="CP017831">
    <property type="protein sequence ID" value="AOZ96747.1"/>
    <property type="molecule type" value="Genomic_DNA"/>
</dbReference>
<feature type="transmembrane region" description="Helical" evidence="7">
    <location>
        <begin position="79"/>
        <end position="99"/>
    </location>
</feature>
<sequence>MNGYLLRTLIPVLGSFTASVLIGPSIIKMLRKLKAGQTEREEGLESHQKKTGTPTMGGIIFLIPFLVVGLFYGAFHKEVIPVLILTFGSGFIGFIDDYIKVVKKHNLGLRAWQKMAGQFLVTVIFALYVEQFTDLSLAMKIPFTDRMVDFGIWNIPILFFITLGTVNGTNFTDGVDGLCASVTAVVAGFFAIAGMFYGATGAEVMSSAMMGALLGYLVYNVYPGKVMMGDTGSLAIGGFVTGIAYVMHMPIFIVIVGFIYAFEVISVILQVSFFKITHGKRIFRMAPIHHHFEKGGWSETKVVNVFTTVTLLLCLIAYMGL</sequence>
<comment type="subcellular location">
    <subcellularLocation>
        <location evidence="7">Cell membrane</location>
        <topology evidence="7">Multi-pass membrane protein</topology>
    </subcellularLocation>
    <subcellularLocation>
        <location evidence="1">Membrane</location>
        <topology evidence="1">Multi-pass membrane protein</topology>
    </subcellularLocation>
</comment>
<dbReference type="KEGG" id="bhu:bhn_I1714"/>
<evidence type="ECO:0000256" key="9">
    <source>
        <dbReference type="PIRSR" id="PIRSR600715-1"/>
    </source>
</evidence>
<feature type="binding site" evidence="9">
    <location>
        <position position="230"/>
    </location>
    <ligand>
        <name>Mg(2+)</name>
        <dbReference type="ChEBI" id="CHEBI:18420"/>
    </ligand>
</feature>
<comment type="cofactor">
    <cofactor evidence="7 9">
        <name>Mg(2+)</name>
        <dbReference type="ChEBI" id="CHEBI:18420"/>
    </cofactor>
</comment>
<evidence type="ECO:0000256" key="6">
    <source>
        <dbReference type="ARBA" id="ARBA00023136"/>
    </source>
</evidence>
<dbReference type="GO" id="GO:0009252">
    <property type="term" value="P:peptidoglycan biosynthetic process"/>
    <property type="evidence" value="ECO:0007669"/>
    <property type="project" value="UniProtKB-UniRule"/>
</dbReference>
<evidence type="ECO:0000256" key="8">
    <source>
        <dbReference type="NCBIfam" id="TIGR00445"/>
    </source>
</evidence>
<dbReference type="AlphaFoldDB" id="A0A1D9P2A9"/>
<dbReference type="PANTHER" id="PTHR22926">
    <property type="entry name" value="PHOSPHO-N-ACETYLMURAMOYL-PENTAPEPTIDE-TRANSFERASE"/>
    <property type="match status" value="1"/>
</dbReference>
<evidence type="ECO:0000256" key="3">
    <source>
        <dbReference type="ARBA" id="ARBA00022679"/>
    </source>
</evidence>
<feature type="transmembrane region" description="Helical" evidence="7">
    <location>
        <begin position="51"/>
        <end position="73"/>
    </location>
</feature>
<comment type="pathway">
    <text evidence="7">Cell wall biogenesis; peptidoglycan biosynthesis.</text>
</comment>
<keyword evidence="6 7" id="KW-0472">Membrane</keyword>
<feature type="transmembrane region" description="Helical" evidence="7">
    <location>
        <begin position="12"/>
        <end position="30"/>
    </location>
</feature>
<evidence type="ECO:0000313" key="10">
    <source>
        <dbReference type="EMBL" id="AOZ96747.1"/>
    </source>
</evidence>
<feature type="transmembrane region" description="Helical" evidence="7">
    <location>
        <begin position="178"/>
        <end position="198"/>
    </location>
</feature>
<feature type="transmembrane region" description="Helical" evidence="7">
    <location>
        <begin position="302"/>
        <end position="320"/>
    </location>
</feature>
<keyword evidence="7 9" id="KW-0479">Metal-binding</keyword>
<evidence type="ECO:0000256" key="4">
    <source>
        <dbReference type="ARBA" id="ARBA00022692"/>
    </source>
</evidence>
<dbReference type="GO" id="GO:0005886">
    <property type="term" value="C:plasma membrane"/>
    <property type="evidence" value="ECO:0007669"/>
    <property type="project" value="UniProtKB-SubCell"/>
</dbReference>
<keyword evidence="7" id="KW-0133">Cell shape</keyword>
<reference evidence="11" key="1">
    <citation type="submission" date="2016-10" db="EMBL/GenBank/DDBJ databases">
        <title>The complete genome sequence of the rumen bacterium Butyrivibrio hungatei MB2003.</title>
        <authorList>
            <person name="Palevich N."/>
            <person name="Kelly W.J."/>
            <person name="Leahy S.C."/>
            <person name="Altermann E."/>
            <person name="Rakonjac J."/>
            <person name="Attwood G.T."/>
        </authorList>
    </citation>
    <scope>NUCLEOTIDE SEQUENCE [LARGE SCALE GENOMIC DNA]</scope>
    <source>
        <strain evidence="11">MB2003</strain>
    </source>
</reference>
<evidence type="ECO:0000256" key="5">
    <source>
        <dbReference type="ARBA" id="ARBA00022989"/>
    </source>
</evidence>
<evidence type="ECO:0000256" key="7">
    <source>
        <dbReference type="HAMAP-Rule" id="MF_00038"/>
    </source>
</evidence>
<feature type="transmembrane region" description="Helical" evidence="7">
    <location>
        <begin position="234"/>
        <end position="253"/>
    </location>
</feature>
<evidence type="ECO:0000313" key="11">
    <source>
        <dbReference type="Proteomes" id="UP000179284"/>
    </source>
</evidence>
<keyword evidence="11" id="KW-1185">Reference proteome</keyword>
<keyword evidence="7" id="KW-0132">Cell division</keyword>
<dbReference type="GO" id="GO:0008963">
    <property type="term" value="F:phospho-N-acetylmuramoyl-pentapeptide-transferase activity"/>
    <property type="evidence" value="ECO:0007669"/>
    <property type="project" value="UniProtKB-UniRule"/>
</dbReference>
<keyword evidence="7" id="KW-1003">Cell membrane</keyword>
<keyword evidence="4 7" id="KW-0812">Transmembrane</keyword>
<dbReference type="Pfam" id="PF00953">
    <property type="entry name" value="Glycos_transf_4"/>
    <property type="match status" value="1"/>
</dbReference>
<dbReference type="PANTHER" id="PTHR22926:SF5">
    <property type="entry name" value="PHOSPHO-N-ACETYLMURAMOYL-PENTAPEPTIDE-TRANSFERASE HOMOLOG"/>
    <property type="match status" value="1"/>
</dbReference>
<accession>A0A1D9P2A9</accession>
<proteinExistence type="inferred from homology"/>
<name>A0A1D9P2A9_9FIRM</name>
<dbReference type="GO" id="GO:0008360">
    <property type="term" value="P:regulation of cell shape"/>
    <property type="evidence" value="ECO:0007669"/>
    <property type="project" value="UniProtKB-KW"/>
</dbReference>
<comment type="function">
    <text evidence="7">Catalyzes the initial step of the lipid cycle reactions in the biosynthesis of the cell wall peptidoglycan: transfers peptidoglycan precursor phospho-MurNAc-pentapeptide from UDP-MurNAc-pentapeptide onto the lipid carrier undecaprenyl phosphate, yielding undecaprenyl-pyrophosphoryl-MurNAc-pentapeptide, known as lipid I.</text>
</comment>
<dbReference type="PROSITE" id="PS01348">
    <property type="entry name" value="MRAY_2"/>
    <property type="match status" value="1"/>
</dbReference>
<keyword evidence="7" id="KW-0573">Peptidoglycan synthesis</keyword>
<dbReference type="Proteomes" id="UP000179284">
    <property type="component" value="Chromosome I"/>
</dbReference>
<dbReference type="InterPro" id="IPR018480">
    <property type="entry name" value="PNAcMuramoyl-5peptid_Trfase_CS"/>
</dbReference>
<dbReference type="InterPro" id="IPR003524">
    <property type="entry name" value="PNAcMuramoyl-5peptid_Trfase"/>
</dbReference>
<dbReference type="UniPathway" id="UPA00219"/>